<organism evidence="7">
    <name type="scientific">hydrothermal vent metagenome</name>
    <dbReference type="NCBI Taxonomy" id="652676"/>
    <lineage>
        <taxon>unclassified sequences</taxon>
        <taxon>metagenomes</taxon>
        <taxon>ecological metagenomes</taxon>
    </lineage>
</organism>
<evidence type="ECO:0000256" key="2">
    <source>
        <dbReference type="ARBA" id="ARBA00005336"/>
    </source>
</evidence>
<evidence type="ECO:0000256" key="1">
    <source>
        <dbReference type="ARBA" id="ARBA00001231"/>
    </source>
</evidence>
<name>A0A3B0T016_9ZZZZ</name>
<dbReference type="InterPro" id="IPR017853">
    <property type="entry name" value="GH"/>
</dbReference>
<feature type="domain" description="Glycoside hydrolase family 3 N-terminal" evidence="6">
    <location>
        <begin position="30"/>
        <end position="299"/>
    </location>
</feature>
<dbReference type="EMBL" id="UOEE01000334">
    <property type="protein sequence ID" value="VAW02164.1"/>
    <property type="molecule type" value="Genomic_DNA"/>
</dbReference>
<dbReference type="GO" id="GO:0005975">
    <property type="term" value="P:carbohydrate metabolic process"/>
    <property type="evidence" value="ECO:0007669"/>
    <property type="project" value="InterPro"/>
</dbReference>
<protein>
    <recommendedName>
        <fullName evidence="3">beta-N-acetylhexosaminidase</fullName>
        <ecNumber evidence="3">3.2.1.52</ecNumber>
    </recommendedName>
</protein>
<evidence type="ECO:0000256" key="3">
    <source>
        <dbReference type="ARBA" id="ARBA00012663"/>
    </source>
</evidence>
<reference evidence="7" key="1">
    <citation type="submission" date="2018-06" db="EMBL/GenBank/DDBJ databases">
        <authorList>
            <person name="Zhirakovskaya E."/>
        </authorList>
    </citation>
    <scope>NUCLEOTIDE SEQUENCE</scope>
</reference>
<evidence type="ECO:0000256" key="4">
    <source>
        <dbReference type="ARBA" id="ARBA00022801"/>
    </source>
</evidence>
<sequence>MNAKAIIFGCAGTELTSAEIDFFTKTQPWGFILFARNMQTETQVRQLTNALRKTVKHQPHIFIDEEGGRVSRLRSIGGWIGPPAAAFYASGQDMQLCQQAVRANYRAIGARLAALGFTADCAPVLDIPVRQADPIIGDRAFCNQAQQIIPLAKAAIDGLNDAGISEVIKHIPGHGRANVDSHLSLPVVSTEHKMLSDTDFAPFQALASAKMAMTAHIVYAALDPDFPATTSPTIIQQIIRDEIGFDGLLMSDDLEMKALGGSLPMRARQALAAGCDMLLHCSGDLAAMRLLADVVPALQGPALARARRASPDTGSGNINPEQAILEAKNSFLALQH</sequence>
<evidence type="ECO:0000256" key="5">
    <source>
        <dbReference type="ARBA" id="ARBA00023295"/>
    </source>
</evidence>
<dbReference type="SUPFAM" id="SSF51445">
    <property type="entry name" value="(Trans)glycosidases"/>
    <property type="match status" value="1"/>
</dbReference>
<evidence type="ECO:0000313" key="7">
    <source>
        <dbReference type="EMBL" id="VAW02164.1"/>
    </source>
</evidence>
<dbReference type="EC" id="3.2.1.52" evidence="3"/>
<dbReference type="Gene3D" id="3.20.20.300">
    <property type="entry name" value="Glycoside hydrolase, family 3, N-terminal domain"/>
    <property type="match status" value="1"/>
</dbReference>
<dbReference type="Pfam" id="PF00933">
    <property type="entry name" value="Glyco_hydro_3"/>
    <property type="match status" value="1"/>
</dbReference>
<proteinExistence type="inferred from homology"/>
<dbReference type="InterPro" id="IPR050226">
    <property type="entry name" value="NagZ_Beta-hexosaminidase"/>
</dbReference>
<dbReference type="GO" id="GO:0004563">
    <property type="term" value="F:beta-N-acetylhexosaminidase activity"/>
    <property type="evidence" value="ECO:0007669"/>
    <property type="project" value="UniProtKB-EC"/>
</dbReference>
<dbReference type="PANTHER" id="PTHR30480:SF13">
    <property type="entry name" value="BETA-HEXOSAMINIDASE"/>
    <property type="match status" value="1"/>
</dbReference>
<dbReference type="AlphaFoldDB" id="A0A3B0T016"/>
<keyword evidence="4 7" id="KW-0378">Hydrolase</keyword>
<dbReference type="GO" id="GO:0009254">
    <property type="term" value="P:peptidoglycan turnover"/>
    <property type="evidence" value="ECO:0007669"/>
    <property type="project" value="TreeGrafter"/>
</dbReference>
<gene>
    <name evidence="7" type="ORF">MNBD_ALPHA06-373</name>
</gene>
<dbReference type="InterPro" id="IPR036962">
    <property type="entry name" value="Glyco_hydro_3_N_sf"/>
</dbReference>
<accession>A0A3B0T016</accession>
<dbReference type="NCBIfam" id="NF003740">
    <property type="entry name" value="PRK05337.1"/>
    <property type="match status" value="1"/>
</dbReference>
<comment type="catalytic activity">
    <reaction evidence="1">
        <text>Hydrolysis of terminal non-reducing N-acetyl-D-hexosamine residues in N-acetyl-beta-D-hexosaminides.</text>
        <dbReference type="EC" id="3.2.1.52"/>
    </reaction>
</comment>
<dbReference type="PANTHER" id="PTHR30480">
    <property type="entry name" value="BETA-HEXOSAMINIDASE-RELATED"/>
    <property type="match status" value="1"/>
</dbReference>
<dbReference type="InterPro" id="IPR001764">
    <property type="entry name" value="Glyco_hydro_3_N"/>
</dbReference>
<keyword evidence="5 7" id="KW-0326">Glycosidase</keyword>
<evidence type="ECO:0000259" key="6">
    <source>
        <dbReference type="Pfam" id="PF00933"/>
    </source>
</evidence>
<comment type="similarity">
    <text evidence="2">Belongs to the glycosyl hydrolase 3 family.</text>
</comment>